<dbReference type="Pfam" id="PF00431">
    <property type="entry name" value="CUB"/>
    <property type="match status" value="3"/>
</dbReference>
<keyword evidence="4" id="KW-1133">Transmembrane helix</keyword>
<proteinExistence type="predicted"/>
<evidence type="ECO:0000256" key="1">
    <source>
        <dbReference type="ARBA" id="ARBA00022737"/>
    </source>
</evidence>
<organism evidence="6 7">
    <name type="scientific">Chiloscyllium punctatum</name>
    <name type="common">Brownbanded bambooshark</name>
    <name type="synonym">Hemiscyllium punctatum</name>
    <dbReference type="NCBI Taxonomy" id="137246"/>
    <lineage>
        <taxon>Eukaryota</taxon>
        <taxon>Metazoa</taxon>
        <taxon>Chordata</taxon>
        <taxon>Craniata</taxon>
        <taxon>Vertebrata</taxon>
        <taxon>Chondrichthyes</taxon>
        <taxon>Elasmobranchii</taxon>
        <taxon>Galeomorphii</taxon>
        <taxon>Galeoidea</taxon>
        <taxon>Orectolobiformes</taxon>
        <taxon>Hemiscylliidae</taxon>
        <taxon>Chiloscyllium</taxon>
    </lineage>
</organism>
<gene>
    <name evidence="6" type="ORF">chiPu_0000153</name>
</gene>
<dbReference type="InterPro" id="IPR035914">
    <property type="entry name" value="Sperma_CUB_dom_sf"/>
</dbReference>
<dbReference type="Proteomes" id="UP000287033">
    <property type="component" value="Unassembled WGS sequence"/>
</dbReference>
<dbReference type="STRING" id="137246.A0A401RS62"/>
<keyword evidence="7" id="KW-1185">Reference proteome</keyword>
<dbReference type="PANTHER" id="PTHR24251">
    <property type="entry name" value="OVOCHYMASE-RELATED"/>
    <property type="match status" value="1"/>
</dbReference>
<dbReference type="EMBL" id="BEZZ01000002">
    <property type="protein sequence ID" value="GCC20984.1"/>
    <property type="molecule type" value="Genomic_DNA"/>
</dbReference>
<accession>A0A401RS62</accession>
<dbReference type="SMART" id="SM00042">
    <property type="entry name" value="CUB"/>
    <property type="match status" value="2"/>
</dbReference>
<keyword evidence="2" id="KW-1015">Disulfide bond</keyword>
<sequence>MEDAIPWHHALSLQVMPFKLALALMIMLGMALDPMAVFFSMMSVNPIIPVRMGGVLSQCQVMCAFVIQDGPALIVLRILMSVPATPARMVEIVLMVLIFILVLALTNGQARSAKYHSKLTLAVEEHMKIVHDGGTEMDPLISKFCGSTLPAPITTSGNKMWIKFKADVSTSKGGFLALYEVVCREEFFELTGTLTSPNYPNGYSRNQECIYTISVENNKQILLNFTHFQLDGHQTCTSGYVEVRNGGYETSPLVGQYCGSKAPPPIISHSNQLWIKFKSDNTLQYRVFKAHWDGTTTGCGGTLTTSTGSFTSPNYPMPYSHNAECYWLIEINAGSVIELQFEQFHLDSSAGCNFDYLAVCTILLTFFS</sequence>
<dbReference type="OMA" id="VEYTSEC"/>
<protein>
    <recommendedName>
        <fullName evidence="5">CUB domain-containing protein</fullName>
    </recommendedName>
</protein>
<evidence type="ECO:0000313" key="7">
    <source>
        <dbReference type="Proteomes" id="UP000287033"/>
    </source>
</evidence>
<keyword evidence="1" id="KW-0677">Repeat</keyword>
<evidence type="ECO:0000256" key="4">
    <source>
        <dbReference type="SAM" id="Phobius"/>
    </source>
</evidence>
<feature type="domain" description="CUB" evidence="5">
    <location>
        <begin position="299"/>
        <end position="368"/>
    </location>
</feature>
<evidence type="ECO:0000256" key="3">
    <source>
        <dbReference type="PROSITE-ProRule" id="PRU00059"/>
    </source>
</evidence>
<dbReference type="Gene3D" id="2.60.120.290">
    <property type="entry name" value="Spermadhesin, CUB domain"/>
    <property type="match status" value="3"/>
</dbReference>
<comment type="caution">
    <text evidence="6">The sequence shown here is derived from an EMBL/GenBank/DDBJ whole genome shotgun (WGS) entry which is preliminary data.</text>
</comment>
<dbReference type="CDD" id="cd00041">
    <property type="entry name" value="CUB"/>
    <property type="match status" value="3"/>
</dbReference>
<evidence type="ECO:0000313" key="6">
    <source>
        <dbReference type="EMBL" id="GCC20984.1"/>
    </source>
</evidence>
<keyword evidence="4" id="KW-0472">Membrane</keyword>
<evidence type="ECO:0000259" key="5">
    <source>
        <dbReference type="PROSITE" id="PS01180"/>
    </source>
</evidence>
<feature type="domain" description="CUB" evidence="5">
    <location>
        <begin position="130"/>
        <end position="182"/>
    </location>
</feature>
<dbReference type="AlphaFoldDB" id="A0A401RS62"/>
<dbReference type="InterPro" id="IPR000859">
    <property type="entry name" value="CUB_dom"/>
</dbReference>
<feature type="transmembrane region" description="Helical" evidence="4">
    <location>
        <begin position="92"/>
        <end position="110"/>
    </location>
</feature>
<feature type="domain" description="CUB" evidence="5">
    <location>
        <begin position="183"/>
        <end position="295"/>
    </location>
</feature>
<reference evidence="6 7" key="1">
    <citation type="journal article" date="2018" name="Nat. Ecol. Evol.">
        <title>Shark genomes provide insights into elasmobranch evolution and the origin of vertebrates.</title>
        <authorList>
            <person name="Hara Y"/>
            <person name="Yamaguchi K"/>
            <person name="Onimaru K"/>
            <person name="Kadota M"/>
            <person name="Koyanagi M"/>
            <person name="Keeley SD"/>
            <person name="Tatsumi K"/>
            <person name="Tanaka K"/>
            <person name="Motone F"/>
            <person name="Kageyama Y"/>
            <person name="Nozu R"/>
            <person name="Adachi N"/>
            <person name="Nishimura O"/>
            <person name="Nakagawa R"/>
            <person name="Tanegashima C"/>
            <person name="Kiyatake I"/>
            <person name="Matsumoto R"/>
            <person name="Murakumo K"/>
            <person name="Nishida K"/>
            <person name="Terakita A"/>
            <person name="Kuratani S"/>
            <person name="Sato K"/>
            <person name="Hyodo S Kuraku.S."/>
        </authorList>
    </citation>
    <scope>NUCLEOTIDE SEQUENCE [LARGE SCALE GENOMIC DNA]</scope>
</reference>
<feature type="transmembrane region" description="Helical" evidence="4">
    <location>
        <begin position="20"/>
        <end position="40"/>
    </location>
</feature>
<name>A0A401RS62_CHIPU</name>
<keyword evidence="4" id="KW-0812">Transmembrane</keyword>
<dbReference type="OrthoDB" id="9357381at2759"/>
<dbReference type="PROSITE" id="PS01180">
    <property type="entry name" value="CUB"/>
    <property type="match status" value="3"/>
</dbReference>
<comment type="caution">
    <text evidence="3">Lacks conserved residue(s) required for the propagation of feature annotation.</text>
</comment>
<dbReference type="FunFam" id="2.60.120.290:FF:000013">
    <property type="entry name" value="Membrane frizzled-related protein"/>
    <property type="match status" value="1"/>
</dbReference>
<dbReference type="SUPFAM" id="SSF49854">
    <property type="entry name" value="Spermadhesin, CUB domain"/>
    <property type="match status" value="3"/>
</dbReference>
<evidence type="ECO:0000256" key="2">
    <source>
        <dbReference type="ARBA" id="ARBA00023157"/>
    </source>
</evidence>